<dbReference type="InterPro" id="IPR013785">
    <property type="entry name" value="Aldolase_TIM"/>
</dbReference>
<dbReference type="NCBIfam" id="TIGR00510">
    <property type="entry name" value="lipA"/>
    <property type="match status" value="1"/>
</dbReference>
<feature type="binding site" evidence="8">
    <location>
        <position position="69"/>
    </location>
    <ligand>
        <name>[4Fe-4S] cluster</name>
        <dbReference type="ChEBI" id="CHEBI:49883"/>
        <label>2</label>
        <note>4Fe-4S-S-AdoMet</note>
    </ligand>
</feature>
<dbReference type="Gene3D" id="3.20.20.70">
    <property type="entry name" value="Aldolase class I"/>
    <property type="match status" value="1"/>
</dbReference>
<dbReference type="PIRSF" id="PIRSF005963">
    <property type="entry name" value="Lipoyl_synth"/>
    <property type="match status" value="1"/>
</dbReference>
<dbReference type="GO" id="GO:0009249">
    <property type="term" value="P:protein lipoylation"/>
    <property type="evidence" value="ECO:0007669"/>
    <property type="project" value="UniProtKB-UniRule"/>
</dbReference>
<feature type="binding site" evidence="8">
    <location>
        <position position="275"/>
    </location>
    <ligand>
        <name>[4Fe-4S] cluster</name>
        <dbReference type="ChEBI" id="CHEBI:49883"/>
        <label>1</label>
    </ligand>
</feature>
<dbReference type="InterPro" id="IPR007197">
    <property type="entry name" value="rSAM"/>
</dbReference>
<comment type="subcellular location">
    <subcellularLocation>
        <location evidence="8">Cytoplasm</location>
    </subcellularLocation>
</comment>
<dbReference type="PROSITE" id="PS51918">
    <property type="entry name" value="RADICAL_SAM"/>
    <property type="match status" value="1"/>
</dbReference>
<evidence type="ECO:0000256" key="1">
    <source>
        <dbReference type="ARBA" id="ARBA00022485"/>
    </source>
</evidence>
<evidence type="ECO:0000313" key="11">
    <source>
        <dbReference type="EMBL" id="MBI3129128.1"/>
    </source>
</evidence>
<dbReference type="SMART" id="SM00729">
    <property type="entry name" value="Elp3"/>
    <property type="match status" value="1"/>
</dbReference>
<dbReference type="GO" id="GO:0051539">
    <property type="term" value="F:4 iron, 4 sulfur cluster binding"/>
    <property type="evidence" value="ECO:0007669"/>
    <property type="project" value="UniProtKB-UniRule"/>
</dbReference>
<keyword evidence="1 8" id="KW-0004">4Fe-4S</keyword>
<dbReference type="NCBIfam" id="NF009544">
    <property type="entry name" value="PRK12928.1"/>
    <property type="match status" value="1"/>
</dbReference>
<dbReference type="SFLD" id="SFLDG01058">
    <property type="entry name" value="lipoyl_synthase_like"/>
    <property type="match status" value="1"/>
</dbReference>
<dbReference type="InterPro" id="IPR003698">
    <property type="entry name" value="Lipoyl_synth"/>
</dbReference>
<dbReference type="SUPFAM" id="SSF102114">
    <property type="entry name" value="Radical SAM enzymes"/>
    <property type="match status" value="1"/>
</dbReference>
<keyword evidence="4 8" id="KW-0479">Metal-binding</keyword>
<keyword evidence="5 8" id="KW-0408">Iron</keyword>
<comment type="cofactor">
    <cofactor evidence="8">
        <name>[4Fe-4S] cluster</name>
        <dbReference type="ChEBI" id="CHEBI:49883"/>
    </cofactor>
    <text evidence="8">Binds 2 [4Fe-4S] clusters per subunit. One cluster is coordinated with 3 cysteines and an exchangeable S-adenosyl-L-methionine.</text>
</comment>
<dbReference type="SFLD" id="SFLDS00029">
    <property type="entry name" value="Radical_SAM"/>
    <property type="match status" value="1"/>
</dbReference>
<evidence type="ECO:0000256" key="5">
    <source>
        <dbReference type="ARBA" id="ARBA00023004"/>
    </source>
</evidence>
<evidence type="ECO:0000256" key="8">
    <source>
        <dbReference type="HAMAP-Rule" id="MF_00206"/>
    </source>
</evidence>
<name>A0A932I1T0_UNCTE</name>
<reference evidence="11" key="1">
    <citation type="submission" date="2020-07" db="EMBL/GenBank/DDBJ databases">
        <title>Huge and variable diversity of episymbiotic CPR bacteria and DPANN archaea in groundwater ecosystems.</title>
        <authorList>
            <person name="He C.Y."/>
            <person name="Keren R."/>
            <person name="Whittaker M."/>
            <person name="Farag I.F."/>
            <person name="Doudna J."/>
            <person name="Cate J.H.D."/>
            <person name="Banfield J.F."/>
        </authorList>
    </citation>
    <scope>NUCLEOTIDE SEQUENCE</scope>
    <source>
        <strain evidence="11">NC_groundwater_763_Ag_S-0.2um_68_21</strain>
    </source>
</reference>
<keyword evidence="2 8" id="KW-0808">Transferase</keyword>
<dbReference type="SFLD" id="SFLDF00271">
    <property type="entry name" value="lipoyl_synthase"/>
    <property type="match status" value="1"/>
</dbReference>
<dbReference type="EMBL" id="JACPUR010000038">
    <property type="protein sequence ID" value="MBI3129128.1"/>
    <property type="molecule type" value="Genomic_DNA"/>
</dbReference>
<comment type="similarity">
    <text evidence="8">Belongs to the radical SAM superfamily. Lipoyl synthase family.</text>
</comment>
<dbReference type="HAMAP" id="MF_00206">
    <property type="entry name" value="Lipoyl_synth"/>
    <property type="match status" value="1"/>
</dbReference>
<comment type="pathway">
    <text evidence="8">Protein modification; protein lipoylation via endogenous pathway; protein N(6)-(lipoyl)lysine from octanoyl-[acyl-carrier-protein]: step 2/2.</text>
</comment>
<keyword evidence="8" id="KW-0963">Cytoplasm</keyword>
<dbReference type="PANTHER" id="PTHR10949">
    <property type="entry name" value="LIPOYL SYNTHASE"/>
    <property type="match status" value="1"/>
</dbReference>
<feature type="binding site" evidence="8">
    <location>
        <position position="36"/>
    </location>
    <ligand>
        <name>[4Fe-4S] cluster</name>
        <dbReference type="ChEBI" id="CHEBI:49883"/>
        <label>1</label>
    </ligand>
</feature>
<keyword evidence="6 8" id="KW-0411">Iron-sulfur</keyword>
<feature type="binding site" evidence="8">
    <location>
        <position position="41"/>
    </location>
    <ligand>
        <name>[4Fe-4S] cluster</name>
        <dbReference type="ChEBI" id="CHEBI:49883"/>
        <label>1</label>
    </ligand>
</feature>
<accession>A0A932I1T0</accession>
<gene>
    <name evidence="8 11" type="primary">lipA</name>
    <name evidence="11" type="ORF">HYZ11_16095</name>
</gene>
<evidence type="ECO:0000256" key="3">
    <source>
        <dbReference type="ARBA" id="ARBA00022691"/>
    </source>
</evidence>
<evidence type="ECO:0000256" key="4">
    <source>
        <dbReference type="ARBA" id="ARBA00022723"/>
    </source>
</evidence>
<dbReference type="GO" id="GO:0016992">
    <property type="term" value="F:lipoate synthase activity"/>
    <property type="evidence" value="ECO:0007669"/>
    <property type="project" value="UniProtKB-UniRule"/>
</dbReference>
<comment type="catalytic activity">
    <reaction evidence="7 8">
        <text>[[Fe-S] cluster scaffold protein carrying a second [4Fe-4S](2+) cluster] + N(6)-octanoyl-L-lysyl-[protein] + 2 oxidized [2Fe-2S]-[ferredoxin] + 2 S-adenosyl-L-methionine + 4 H(+) = [[Fe-S] cluster scaffold protein] + N(6)-[(R)-dihydrolipoyl]-L-lysyl-[protein] + 4 Fe(3+) + 2 hydrogen sulfide + 2 5'-deoxyadenosine + 2 L-methionine + 2 reduced [2Fe-2S]-[ferredoxin]</text>
        <dbReference type="Rhea" id="RHEA:16585"/>
        <dbReference type="Rhea" id="RHEA-COMP:9928"/>
        <dbReference type="Rhea" id="RHEA-COMP:10000"/>
        <dbReference type="Rhea" id="RHEA-COMP:10001"/>
        <dbReference type="Rhea" id="RHEA-COMP:10475"/>
        <dbReference type="Rhea" id="RHEA-COMP:14568"/>
        <dbReference type="Rhea" id="RHEA-COMP:14569"/>
        <dbReference type="ChEBI" id="CHEBI:15378"/>
        <dbReference type="ChEBI" id="CHEBI:17319"/>
        <dbReference type="ChEBI" id="CHEBI:29034"/>
        <dbReference type="ChEBI" id="CHEBI:29919"/>
        <dbReference type="ChEBI" id="CHEBI:33722"/>
        <dbReference type="ChEBI" id="CHEBI:33737"/>
        <dbReference type="ChEBI" id="CHEBI:33738"/>
        <dbReference type="ChEBI" id="CHEBI:57844"/>
        <dbReference type="ChEBI" id="CHEBI:59789"/>
        <dbReference type="ChEBI" id="CHEBI:78809"/>
        <dbReference type="ChEBI" id="CHEBI:83100"/>
        <dbReference type="EC" id="2.8.1.8"/>
    </reaction>
</comment>
<dbReference type="AlphaFoldDB" id="A0A932I1T0"/>
<evidence type="ECO:0000256" key="7">
    <source>
        <dbReference type="ARBA" id="ARBA00047326"/>
    </source>
</evidence>
<feature type="region of interest" description="Disordered" evidence="9">
    <location>
        <begin position="288"/>
        <end position="328"/>
    </location>
</feature>
<feature type="domain" description="Radical SAM core" evidence="10">
    <location>
        <begin position="47"/>
        <end position="264"/>
    </location>
</feature>
<feature type="binding site" evidence="8">
    <location>
        <position position="62"/>
    </location>
    <ligand>
        <name>[4Fe-4S] cluster</name>
        <dbReference type="ChEBI" id="CHEBI:49883"/>
        <label>2</label>
        <note>4Fe-4S-S-AdoMet</note>
    </ligand>
</feature>
<feature type="binding site" evidence="8">
    <location>
        <position position="47"/>
    </location>
    <ligand>
        <name>[4Fe-4S] cluster</name>
        <dbReference type="ChEBI" id="CHEBI:49883"/>
        <label>1</label>
    </ligand>
</feature>
<dbReference type="EC" id="2.8.1.8" evidence="8"/>
<dbReference type="GO" id="GO:0046872">
    <property type="term" value="F:metal ion binding"/>
    <property type="evidence" value="ECO:0007669"/>
    <property type="project" value="UniProtKB-KW"/>
</dbReference>
<evidence type="ECO:0000313" key="12">
    <source>
        <dbReference type="Proteomes" id="UP000782312"/>
    </source>
</evidence>
<evidence type="ECO:0000256" key="9">
    <source>
        <dbReference type="SAM" id="MobiDB-lite"/>
    </source>
</evidence>
<dbReference type="GO" id="GO:0005737">
    <property type="term" value="C:cytoplasm"/>
    <property type="evidence" value="ECO:0007669"/>
    <property type="project" value="UniProtKB-SubCell"/>
</dbReference>
<dbReference type="Pfam" id="PF04055">
    <property type="entry name" value="Radical_SAM"/>
    <property type="match status" value="1"/>
</dbReference>
<organism evidence="11 12">
    <name type="scientific">Tectimicrobiota bacterium</name>
    <dbReference type="NCBI Taxonomy" id="2528274"/>
    <lineage>
        <taxon>Bacteria</taxon>
        <taxon>Pseudomonadati</taxon>
        <taxon>Nitrospinota/Tectimicrobiota group</taxon>
        <taxon>Candidatus Tectimicrobiota</taxon>
    </lineage>
</organism>
<dbReference type="InterPro" id="IPR006638">
    <property type="entry name" value="Elp3/MiaA/NifB-like_rSAM"/>
</dbReference>
<sequence>MSSRRFPAWLVKRLPNPSLAHEVKALMREKRLHTVCEEAHCPNLFECFSRSTATFMIGGDVCTRTCGYCAVRKGTPLPLDPEEPRHVAEAARRMKLRHVVVTMVNRDDLPDGAAGHVVETIEALREHIPGVSVEVLVSDFMGDFHAVEKVVKARPDVFNHNMETVRRLFKSIRPNGSYERSLRVLGMAREMGMTTKSGIMVGMGETEADVVSLMDDLCRPEVDCQIMTIGQYLAPRAKAIPMKEYIHPDVYDRYREAGRARGFAHVFAGPFVRSSYNAEEALHAAQGCHGGELHGDPEARRFMTPDGTGRNVPAPSPRRIPLAIARRG</sequence>
<comment type="caution">
    <text evidence="11">The sequence shown here is derived from an EMBL/GenBank/DDBJ whole genome shotgun (WGS) entry which is preliminary data.</text>
</comment>
<evidence type="ECO:0000256" key="2">
    <source>
        <dbReference type="ARBA" id="ARBA00022679"/>
    </source>
</evidence>
<dbReference type="Proteomes" id="UP000782312">
    <property type="component" value="Unassembled WGS sequence"/>
</dbReference>
<comment type="function">
    <text evidence="8">Catalyzes the radical-mediated insertion of two sulfur atoms into the C-6 and C-8 positions of the octanoyl moiety bound to the lipoyl domains of lipoate-dependent enzymes, thereby converting the octanoylated domains into lipoylated derivatives.</text>
</comment>
<feature type="compositionally biased region" description="Basic and acidic residues" evidence="9">
    <location>
        <begin position="291"/>
        <end position="303"/>
    </location>
</feature>
<evidence type="ECO:0000259" key="10">
    <source>
        <dbReference type="PROSITE" id="PS51918"/>
    </source>
</evidence>
<proteinExistence type="inferred from homology"/>
<dbReference type="NCBIfam" id="NF004019">
    <property type="entry name" value="PRK05481.1"/>
    <property type="match status" value="1"/>
</dbReference>
<keyword evidence="3 8" id="KW-0949">S-adenosyl-L-methionine</keyword>
<dbReference type="InterPro" id="IPR058240">
    <property type="entry name" value="rSAM_sf"/>
</dbReference>
<evidence type="ECO:0000256" key="6">
    <source>
        <dbReference type="ARBA" id="ARBA00023014"/>
    </source>
</evidence>
<protein>
    <recommendedName>
        <fullName evidence="8">Lipoyl synthase</fullName>
        <ecNumber evidence="8">2.8.1.8</ecNumber>
    </recommendedName>
    <alternativeName>
        <fullName evidence="8">Lip-syn</fullName>
        <shortName evidence="8">LS</shortName>
    </alternativeName>
    <alternativeName>
        <fullName evidence="8">Lipoate synthase</fullName>
    </alternativeName>
    <alternativeName>
        <fullName evidence="8">Lipoic acid synthase</fullName>
    </alternativeName>
    <alternativeName>
        <fullName evidence="8">Sulfur insertion protein LipA</fullName>
    </alternativeName>
</protein>
<feature type="binding site" evidence="8">
    <location>
        <position position="66"/>
    </location>
    <ligand>
        <name>[4Fe-4S] cluster</name>
        <dbReference type="ChEBI" id="CHEBI:49883"/>
        <label>2</label>
        <note>4Fe-4S-S-AdoMet</note>
    </ligand>
</feature>
<dbReference type="PANTHER" id="PTHR10949:SF0">
    <property type="entry name" value="LIPOYL SYNTHASE, MITOCHONDRIAL"/>
    <property type="match status" value="1"/>
</dbReference>
<dbReference type="CDD" id="cd01335">
    <property type="entry name" value="Radical_SAM"/>
    <property type="match status" value="1"/>
</dbReference>